<sequence length="312" mass="35079">MSAPSPPTSDASSTPNSLESTYNPSNKYYFSGKMIVLLVEKTSFRVHQDLLIRSSQIFADTLMVPDGENNSQTLDGHPVIQLTDTEEEWDIFLDVFYGSVEADSLEDTSLGNVLRIANKYIFNKISKTCESYLQQKVFPYDRTSGHWFSNYIPYVKIVLEHNLLYMMPQAFYEAASLEVTEIITLFKKTRPELLVKFLAGRDKIATVVAGFAADGISGFLEGGCTVQDESCSGIDAFLHYTTKMAPQWRTRYEPLAELQSIVSGAEIDRLCNTCREKVGQASVSFQAEIWADLPSVFGLAESWAELQKYRIE</sequence>
<reference evidence="2 3" key="1">
    <citation type="submission" date="2014-06" db="EMBL/GenBank/DDBJ databases">
        <title>Evolutionary Origins and Diversification of the Mycorrhizal Mutualists.</title>
        <authorList>
            <consortium name="DOE Joint Genome Institute"/>
            <consortium name="Mycorrhizal Genomics Consortium"/>
            <person name="Kohler A."/>
            <person name="Kuo A."/>
            <person name="Nagy L.G."/>
            <person name="Floudas D."/>
            <person name="Copeland A."/>
            <person name="Barry K.W."/>
            <person name="Cichocki N."/>
            <person name="Veneault-Fourrey C."/>
            <person name="LaButti K."/>
            <person name="Lindquist E.A."/>
            <person name="Lipzen A."/>
            <person name="Lundell T."/>
            <person name="Morin E."/>
            <person name="Murat C."/>
            <person name="Riley R."/>
            <person name="Ohm R."/>
            <person name="Sun H."/>
            <person name="Tunlid A."/>
            <person name="Henrissat B."/>
            <person name="Grigoriev I.V."/>
            <person name="Hibbett D.S."/>
            <person name="Martin F."/>
        </authorList>
    </citation>
    <scope>NUCLEOTIDE SEQUENCE [LARGE SCALE GENOMIC DNA]</scope>
    <source>
        <strain evidence="2 3">SS14</strain>
    </source>
</reference>
<dbReference type="HOGENOM" id="CLU_033082_2_0_1"/>
<proteinExistence type="predicted"/>
<dbReference type="Proteomes" id="UP000054279">
    <property type="component" value="Unassembled WGS sequence"/>
</dbReference>
<organism evidence="2 3">
    <name type="scientific">Sphaerobolus stellatus (strain SS14)</name>
    <dbReference type="NCBI Taxonomy" id="990650"/>
    <lineage>
        <taxon>Eukaryota</taxon>
        <taxon>Fungi</taxon>
        <taxon>Dikarya</taxon>
        <taxon>Basidiomycota</taxon>
        <taxon>Agaricomycotina</taxon>
        <taxon>Agaricomycetes</taxon>
        <taxon>Phallomycetidae</taxon>
        <taxon>Geastrales</taxon>
        <taxon>Sphaerobolaceae</taxon>
        <taxon>Sphaerobolus</taxon>
    </lineage>
</organism>
<dbReference type="InterPro" id="IPR011333">
    <property type="entry name" value="SKP1/BTB/POZ_sf"/>
</dbReference>
<dbReference type="Gene3D" id="3.30.710.10">
    <property type="entry name" value="Potassium Channel Kv1.1, Chain A"/>
    <property type="match status" value="1"/>
</dbReference>
<accession>A0A0C9VXG0</accession>
<evidence type="ECO:0000313" key="2">
    <source>
        <dbReference type="EMBL" id="KIJ43116.1"/>
    </source>
</evidence>
<evidence type="ECO:0000313" key="3">
    <source>
        <dbReference type="Proteomes" id="UP000054279"/>
    </source>
</evidence>
<keyword evidence="3" id="KW-1185">Reference proteome</keyword>
<dbReference type="EMBL" id="KN837125">
    <property type="protein sequence ID" value="KIJ43116.1"/>
    <property type="molecule type" value="Genomic_DNA"/>
</dbReference>
<dbReference type="InterPro" id="IPR000210">
    <property type="entry name" value="BTB/POZ_dom"/>
</dbReference>
<name>A0A0C9VXG0_SPHS4</name>
<dbReference type="Pfam" id="PF00651">
    <property type="entry name" value="BTB"/>
    <property type="match status" value="1"/>
</dbReference>
<gene>
    <name evidence="2" type="ORF">M422DRAFT_253619</name>
</gene>
<evidence type="ECO:0000259" key="1">
    <source>
        <dbReference type="SMART" id="SM00225"/>
    </source>
</evidence>
<dbReference type="AlphaFoldDB" id="A0A0C9VXG0"/>
<protein>
    <submittedName>
        <fullName evidence="2">Unplaced genomic scaffold SPHSTscaffold_50, whole genome shotgun sequence</fullName>
    </submittedName>
</protein>
<dbReference type="OrthoDB" id="3217871at2759"/>
<dbReference type="SUPFAM" id="SSF54695">
    <property type="entry name" value="POZ domain"/>
    <property type="match status" value="1"/>
</dbReference>
<feature type="domain" description="BTB" evidence="1">
    <location>
        <begin position="33"/>
        <end position="137"/>
    </location>
</feature>
<dbReference type="SMART" id="SM00225">
    <property type="entry name" value="BTB"/>
    <property type="match status" value="1"/>
</dbReference>